<dbReference type="HOGENOM" id="CLU_1938184_0_0_1"/>
<accession>A0A0D2D4H6</accession>
<dbReference type="AlphaFoldDB" id="A0A0D2D4H6"/>
<protein>
    <submittedName>
        <fullName evidence="1">Uncharacterized protein</fullName>
    </submittedName>
</protein>
<dbReference type="RefSeq" id="XP_013317841.1">
    <property type="nucleotide sequence ID" value="XM_013462387.1"/>
</dbReference>
<proteinExistence type="predicted"/>
<dbReference type="GeneID" id="25327741"/>
<evidence type="ECO:0000313" key="2">
    <source>
        <dbReference type="Proteomes" id="UP000054342"/>
    </source>
</evidence>
<reference evidence="1 2" key="1">
    <citation type="submission" date="2015-01" db="EMBL/GenBank/DDBJ databases">
        <title>The Genome Sequence of Exophiala xenobiotica CBS118157.</title>
        <authorList>
            <consortium name="The Broad Institute Genomics Platform"/>
            <person name="Cuomo C."/>
            <person name="de Hoog S."/>
            <person name="Gorbushina A."/>
            <person name="Stielow B."/>
            <person name="Teixiera M."/>
            <person name="Abouelleil A."/>
            <person name="Chapman S.B."/>
            <person name="Priest M."/>
            <person name="Young S.K."/>
            <person name="Wortman J."/>
            <person name="Nusbaum C."/>
            <person name="Birren B."/>
        </authorList>
    </citation>
    <scope>NUCLEOTIDE SEQUENCE [LARGE SCALE GENOMIC DNA]</scope>
    <source>
        <strain evidence="1 2">CBS 118157</strain>
    </source>
</reference>
<dbReference type="EMBL" id="KN847319">
    <property type="protein sequence ID" value="KIW57257.1"/>
    <property type="molecule type" value="Genomic_DNA"/>
</dbReference>
<name>A0A0D2D4H6_9EURO</name>
<dbReference type="Proteomes" id="UP000054342">
    <property type="component" value="Unassembled WGS sequence"/>
</dbReference>
<evidence type="ECO:0000313" key="1">
    <source>
        <dbReference type="EMBL" id="KIW57257.1"/>
    </source>
</evidence>
<organism evidence="1 2">
    <name type="scientific">Exophiala xenobiotica</name>
    <dbReference type="NCBI Taxonomy" id="348802"/>
    <lineage>
        <taxon>Eukaryota</taxon>
        <taxon>Fungi</taxon>
        <taxon>Dikarya</taxon>
        <taxon>Ascomycota</taxon>
        <taxon>Pezizomycotina</taxon>
        <taxon>Eurotiomycetes</taxon>
        <taxon>Chaetothyriomycetidae</taxon>
        <taxon>Chaetothyriales</taxon>
        <taxon>Herpotrichiellaceae</taxon>
        <taxon>Exophiala</taxon>
    </lineage>
</organism>
<gene>
    <name evidence="1" type="ORF">PV05_05833</name>
</gene>
<keyword evidence="2" id="KW-1185">Reference proteome</keyword>
<sequence>MYVPPQVHPRFSTVRDSKICVTRHRTGMKYLVAYWLSINHSSIITKTTSRTKITLLALGGRLSTAKSAFSCTEIGSSSFCAVAKVRFKLAVTANQSLSHRVPSIRVSTRADRRHACLRTFGYALDLDDSH</sequence>